<feature type="region of interest" description="Disordered" evidence="1">
    <location>
        <begin position="1"/>
        <end position="21"/>
    </location>
</feature>
<evidence type="ECO:0000256" key="1">
    <source>
        <dbReference type="SAM" id="MobiDB-lite"/>
    </source>
</evidence>
<accession>A0A914N5U7</accession>
<name>A0A914N5U7_MELIC</name>
<evidence type="ECO:0000313" key="3">
    <source>
        <dbReference type="WBParaSite" id="Minc3s03750g34692"/>
    </source>
</evidence>
<evidence type="ECO:0000313" key="2">
    <source>
        <dbReference type="Proteomes" id="UP000887563"/>
    </source>
</evidence>
<dbReference type="Proteomes" id="UP000887563">
    <property type="component" value="Unplaced"/>
</dbReference>
<protein>
    <submittedName>
        <fullName evidence="3">Uncharacterized protein</fullName>
    </submittedName>
</protein>
<proteinExistence type="predicted"/>
<reference evidence="3" key="1">
    <citation type="submission" date="2022-11" db="UniProtKB">
        <authorList>
            <consortium name="WormBaseParasite"/>
        </authorList>
    </citation>
    <scope>IDENTIFICATION</scope>
</reference>
<dbReference type="WBParaSite" id="Minc3s03750g34692">
    <property type="protein sequence ID" value="Minc3s03750g34692"/>
    <property type="gene ID" value="Minc3s03750g34692"/>
</dbReference>
<organism evidence="2 3">
    <name type="scientific">Meloidogyne incognita</name>
    <name type="common">Southern root-knot nematode worm</name>
    <name type="synonym">Oxyuris incognita</name>
    <dbReference type="NCBI Taxonomy" id="6306"/>
    <lineage>
        <taxon>Eukaryota</taxon>
        <taxon>Metazoa</taxon>
        <taxon>Ecdysozoa</taxon>
        <taxon>Nematoda</taxon>
        <taxon>Chromadorea</taxon>
        <taxon>Rhabditida</taxon>
        <taxon>Tylenchina</taxon>
        <taxon>Tylenchomorpha</taxon>
        <taxon>Tylenchoidea</taxon>
        <taxon>Meloidogynidae</taxon>
        <taxon>Meloidogyninae</taxon>
        <taxon>Meloidogyne</taxon>
        <taxon>Meloidogyne incognita group</taxon>
    </lineage>
</organism>
<sequence length="156" mass="17471">MSQIIPEFNPSIPPPALPLKTMIEQTSPPHALPLKKLTEQPSPPQTVPLNAVMEQTSPPPALTVNTEKMVQQPTAFPEKLLWKLVKGKTVLQYHLCYGCQNRLFNSKDKIVRNGDGVIIKIELCDNCVKENCDATDLLSNKKRKIVKTNGREKMKS</sequence>
<dbReference type="AlphaFoldDB" id="A0A914N5U7"/>
<keyword evidence="2" id="KW-1185">Reference proteome</keyword>